<name>A0A8R7Q0I7_TRIUA</name>
<reference evidence="2" key="3">
    <citation type="submission" date="2022-06" db="UniProtKB">
        <authorList>
            <consortium name="EnsemblPlants"/>
        </authorList>
    </citation>
    <scope>IDENTIFICATION</scope>
</reference>
<organism evidence="2 3">
    <name type="scientific">Triticum urartu</name>
    <name type="common">Red wild einkorn</name>
    <name type="synonym">Crithodium urartu</name>
    <dbReference type="NCBI Taxonomy" id="4572"/>
    <lineage>
        <taxon>Eukaryota</taxon>
        <taxon>Viridiplantae</taxon>
        <taxon>Streptophyta</taxon>
        <taxon>Embryophyta</taxon>
        <taxon>Tracheophyta</taxon>
        <taxon>Spermatophyta</taxon>
        <taxon>Magnoliopsida</taxon>
        <taxon>Liliopsida</taxon>
        <taxon>Poales</taxon>
        <taxon>Poaceae</taxon>
        <taxon>BOP clade</taxon>
        <taxon>Pooideae</taxon>
        <taxon>Triticodae</taxon>
        <taxon>Triticeae</taxon>
        <taxon>Triticinae</taxon>
        <taxon>Triticum</taxon>
    </lineage>
</organism>
<reference evidence="3" key="1">
    <citation type="journal article" date="2013" name="Nature">
        <title>Draft genome of the wheat A-genome progenitor Triticum urartu.</title>
        <authorList>
            <person name="Ling H.Q."/>
            <person name="Zhao S."/>
            <person name="Liu D."/>
            <person name="Wang J."/>
            <person name="Sun H."/>
            <person name="Zhang C."/>
            <person name="Fan H."/>
            <person name="Li D."/>
            <person name="Dong L."/>
            <person name="Tao Y."/>
            <person name="Gao C."/>
            <person name="Wu H."/>
            <person name="Li Y."/>
            <person name="Cui Y."/>
            <person name="Guo X."/>
            <person name="Zheng S."/>
            <person name="Wang B."/>
            <person name="Yu K."/>
            <person name="Liang Q."/>
            <person name="Yang W."/>
            <person name="Lou X."/>
            <person name="Chen J."/>
            <person name="Feng M."/>
            <person name="Jian J."/>
            <person name="Zhang X."/>
            <person name="Luo G."/>
            <person name="Jiang Y."/>
            <person name="Liu J."/>
            <person name="Wang Z."/>
            <person name="Sha Y."/>
            <person name="Zhang B."/>
            <person name="Wu H."/>
            <person name="Tang D."/>
            <person name="Shen Q."/>
            <person name="Xue P."/>
            <person name="Zou S."/>
            <person name="Wang X."/>
            <person name="Liu X."/>
            <person name="Wang F."/>
            <person name="Yang Y."/>
            <person name="An X."/>
            <person name="Dong Z."/>
            <person name="Zhang K."/>
            <person name="Zhang X."/>
            <person name="Luo M.C."/>
            <person name="Dvorak J."/>
            <person name="Tong Y."/>
            <person name="Wang J."/>
            <person name="Yang H."/>
            <person name="Li Z."/>
            <person name="Wang D."/>
            <person name="Zhang A."/>
            <person name="Wang J."/>
        </authorList>
    </citation>
    <scope>NUCLEOTIDE SEQUENCE</scope>
    <source>
        <strain evidence="3">cv. G1812</strain>
    </source>
</reference>
<dbReference type="Gramene" id="TuG1812G0300005330.01.T01">
    <property type="protein sequence ID" value="TuG1812G0300005330.01.T01.cds343579"/>
    <property type="gene ID" value="TuG1812G0300005330.01"/>
</dbReference>
<dbReference type="AlphaFoldDB" id="A0A8R7Q0I7"/>
<keyword evidence="1" id="KW-1133">Transmembrane helix</keyword>
<keyword evidence="1" id="KW-0472">Membrane</keyword>
<dbReference type="Proteomes" id="UP000015106">
    <property type="component" value="Chromosome 3"/>
</dbReference>
<reference evidence="2" key="2">
    <citation type="submission" date="2018-03" db="EMBL/GenBank/DDBJ databases">
        <title>The Triticum urartu genome reveals the dynamic nature of wheat genome evolution.</title>
        <authorList>
            <person name="Ling H."/>
            <person name="Ma B."/>
            <person name="Shi X."/>
            <person name="Liu H."/>
            <person name="Dong L."/>
            <person name="Sun H."/>
            <person name="Cao Y."/>
            <person name="Gao Q."/>
            <person name="Zheng S."/>
            <person name="Li Y."/>
            <person name="Yu Y."/>
            <person name="Du H."/>
            <person name="Qi M."/>
            <person name="Li Y."/>
            <person name="Yu H."/>
            <person name="Cui Y."/>
            <person name="Wang N."/>
            <person name="Chen C."/>
            <person name="Wu H."/>
            <person name="Zhao Y."/>
            <person name="Zhang J."/>
            <person name="Li Y."/>
            <person name="Zhou W."/>
            <person name="Zhang B."/>
            <person name="Hu W."/>
            <person name="Eijk M."/>
            <person name="Tang J."/>
            <person name="Witsenboer H."/>
            <person name="Zhao S."/>
            <person name="Li Z."/>
            <person name="Zhang A."/>
            <person name="Wang D."/>
            <person name="Liang C."/>
        </authorList>
    </citation>
    <scope>NUCLEOTIDE SEQUENCE [LARGE SCALE GENOMIC DNA]</scope>
    <source>
        <strain evidence="2">cv. G1812</strain>
    </source>
</reference>
<protein>
    <submittedName>
        <fullName evidence="2">Uncharacterized protein</fullName>
    </submittedName>
</protein>
<dbReference type="EnsemblPlants" id="TuG1812G0300005330.01.T01">
    <property type="protein sequence ID" value="TuG1812G0300005330.01.T01.cds343579"/>
    <property type="gene ID" value="TuG1812G0300005330.01"/>
</dbReference>
<accession>A0A8R7Q0I7</accession>
<keyword evidence="3" id="KW-1185">Reference proteome</keyword>
<keyword evidence="1" id="KW-0812">Transmembrane</keyword>
<evidence type="ECO:0000313" key="3">
    <source>
        <dbReference type="Proteomes" id="UP000015106"/>
    </source>
</evidence>
<evidence type="ECO:0000313" key="2">
    <source>
        <dbReference type="EnsemblPlants" id="TuG1812G0300005330.01.T01.cds343579"/>
    </source>
</evidence>
<proteinExistence type="predicted"/>
<sequence length="77" mass="8381">MFTCQGGLELTSPHLAPWCVGTYVFFAMCSVTVGGFTTLLYMGCRSLLDASACDIMNICSVYSFACRGCPTIQRRCC</sequence>
<evidence type="ECO:0000256" key="1">
    <source>
        <dbReference type="SAM" id="Phobius"/>
    </source>
</evidence>
<feature type="transmembrane region" description="Helical" evidence="1">
    <location>
        <begin position="20"/>
        <end position="41"/>
    </location>
</feature>